<reference evidence="4" key="1">
    <citation type="submission" date="2017-02" db="UniProtKB">
        <authorList>
            <consortium name="WormBaseParasite"/>
        </authorList>
    </citation>
    <scope>IDENTIFICATION</scope>
</reference>
<dbReference type="AlphaFoldDB" id="A0A0N4UVD3"/>
<feature type="region of interest" description="Disordered" evidence="1">
    <location>
        <begin position="1"/>
        <end position="20"/>
    </location>
</feature>
<dbReference type="OrthoDB" id="106623at2759"/>
<accession>A0A0N4UVD3</accession>
<evidence type="ECO:0000313" key="2">
    <source>
        <dbReference type="EMBL" id="VDD85960.1"/>
    </source>
</evidence>
<proteinExistence type="predicted"/>
<dbReference type="EMBL" id="UXUI01007169">
    <property type="protein sequence ID" value="VDD85960.1"/>
    <property type="molecule type" value="Genomic_DNA"/>
</dbReference>
<reference evidence="2 3" key="2">
    <citation type="submission" date="2018-10" db="EMBL/GenBank/DDBJ databases">
        <authorList>
            <consortium name="Pathogen Informatics"/>
        </authorList>
    </citation>
    <scope>NUCLEOTIDE SEQUENCE [LARGE SCALE GENOMIC DNA]</scope>
</reference>
<organism evidence="4">
    <name type="scientific">Enterobius vermicularis</name>
    <name type="common">Human pinworm</name>
    <dbReference type="NCBI Taxonomy" id="51028"/>
    <lineage>
        <taxon>Eukaryota</taxon>
        <taxon>Metazoa</taxon>
        <taxon>Ecdysozoa</taxon>
        <taxon>Nematoda</taxon>
        <taxon>Chromadorea</taxon>
        <taxon>Rhabditida</taxon>
        <taxon>Spirurina</taxon>
        <taxon>Oxyuridomorpha</taxon>
        <taxon>Oxyuroidea</taxon>
        <taxon>Oxyuridae</taxon>
        <taxon>Enterobius</taxon>
    </lineage>
</organism>
<dbReference type="Proteomes" id="UP000274131">
    <property type="component" value="Unassembled WGS sequence"/>
</dbReference>
<dbReference type="WBParaSite" id="EVEC_0000139501-mRNA-1">
    <property type="protein sequence ID" value="EVEC_0000139501-mRNA-1"/>
    <property type="gene ID" value="EVEC_0000139501"/>
</dbReference>
<name>A0A0N4UVD3_ENTVE</name>
<dbReference type="InterPro" id="IPR029057">
    <property type="entry name" value="PRTase-like"/>
</dbReference>
<dbReference type="Gene3D" id="3.40.50.2020">
    <property type="match status" value="1"/>
</dbReference>
<keyword evidence="3" id="KW-1185">Reference proteome</keyword>
<evidence type="ECO:0000313" key="3">
    <source>
        <dbReference type="Proteomes" id="UP000274131"/>
    </source>
</evidence>
<sequence>MLSKEAKKPEKKRGLEPSKNEKFMSWEEEHLIEERWERGKGEGTGSIVKKAISVLVENGVLEQNIFILTLFTTPASLEEIVGNFPKVSILTSSYSPLVPYHFATKYFGTD</sequence>
<protein>
    <submittedName>
        <fullName evidence="4">ResIII domain-containing protein</fullName>
    </submittedName>
</protein>
<evidence type="ECO:0000256" key="1">
    <source>
        <dbReference type="SAM" id="MobiDB-lite"/>
    </source>
</evidence>
<evidence type="ECO:0000313" key="4">
    <source>
        <dbReference type="WBParaSite" id="EVEC_0000139501-mRNA-1"/>
    </source>
</evidence>
<dbReference type="STRING" id="51028.A0A0N4UVD3"/>
<gene>
    <name evidence="2" type="ORF">EVEC_LOCUS1103</name>
</gene>